<dbReference type="InterPro" id="IPR036640">
    <property type="entry name" value="ABC1_TM_sf"/>
</dbReference>
<comment type="caution">
    <text evidence="7">The sequence shown here is derived from an EMBL/GenBank/DDBJ whole genome shotgun (WGS) entry which is preliminary data.</text>
</comment>
<dbReference type="Proteomes" id="UP001161160">
    <property type="component" value="Unassembled WGS sequence"/>
</dbReference>
<keyword evidence="3 5" id="KW-1133">Transmembrane helix</keyword>
<feature type="domain" description="ABC transmembrane type-1" evidence="6">
    <location>
        <begin position="18"/>
        <end position="307"/>
    </location>
</feature>
<feature type="transmembrane region" description="Helical" evidence="5">
    <location>
        <begin position="252"/>
        <end position="271"/>
    </location>
</feature>
<dbReference type="InterPro" id="IPR011527">
    <property type="entry name" value="ABC1_TM_dom"/>
</dbReference>
<evidence type="ECO:0000313" key="8">
    <source>
        <dbReference type="Proteomes" id="UP001161160"/>
    </source>
</evidence>
<proteinExistence type="predicted"/>
<dbReference type="GO" id="GO:0005886">
    <property type="term" value="C:plasma membrane"/>
    <property type="evidence" value="ECO:0007669"/>
    <property type="project" value="UniProtKB-SubCell"/>
</dbReference>
<evidence type="ECO:0000256" key="1">
    <source>
        <dbReference type="ARBA" id="ARBA00004651"/>
    </source>
</evidence>
<dbReference type="RefSeq" id="WP_280756969.1">
    <property type="nucleotide sequence ID" value="NZ_JARXXW010000014.1"/>
</dbReference>
<name>A0AA43M9M8_9BURK</name>
<dbReference type="SUPFAM" id="SSF90123">
    <property type="entry name" value="ABC transporter transmembrane region"/>
    <property type="match status" value="1"/>
</dbReference>
<dbReference type="InterPro" id="IPR039421">
    <property type="entry name" value="Type_1_exporter"/>
</dbReference>
<reference evidence="7" key="1">
    <citation type="submission" date="2023-04" db="EMBL/GenBank/DDBJ databases">
        <title>Genome Encyclopedia of Bacteria and Archaea VI: Functional Genomics of Type Strains.</title>
        <authorList>
            <person name="Whitman W."/>
        </authorList>
    </citation>
    <scope>NUCLEOTIDE SEQUENCE</scope>
    <source>
        <strain evidence="7">Enz.4-51</strain>
    </source>
</reference>
<feature type="transmembrane region" description="Helical" evidence="5">
    <location>
        <begin position="65"/>
        <end position="83"/>
    </location>
</feature>
<evidence type="ECO:0000256" key="5">
    <source>
        <dbReference type="SAM" id="Phobius"/>
    </source>
</evidence>
<dbReference type="Gene3D" id="1.20.1560.10">
    <property type="entry name" value="ABC transporter type 1, transmembrane domain"/>
    <property type="match status" value="1"/>
</dbReference>
<keyword evidence="8" id="KW-1185">Reference proteome</keyword>
<evidence type="ECO:0000256" key="4">
    <source>
        <dbReference type="ARBA" id="ARBA00023136"/>
    </source>
</evidence>
<sequence length="321" mass="37221">MFDVLKKFGVSILKLSTCQTIIVFLDLMGAMITVPILGIVSGILEPKIFSKYYKSDLFILDKYHLIILLIAYFIMKIIISYFINKKFLRTVTFLQANLQKEIFESLLNKKLIYYFENDSAKLIRDSTTEVSIFINKVVSPISILMSESVIVIVFLLFIAYINIWLLVTIVFIFISVIAVNKNLQKKIIKNISREIQSNARLMYTVTQEAFQSIKIILVYSNQNFFIKKFSDYSYKYIENANKIISINFISRNILELFFIVFIVFFLILMKILNANNIPELFIGITAFGLRLLPSISRINNSMNDIHEGMASYGVIKNLWKC</sequence>
<dbReference type="Pfam" id="PF00664">
    <property type="entry name" value="ABC_membrane"/>
    <property type="match status" value="1"/>
</dbReference>
<dbReference type="GO" id="GO:0034040">
    <property type="term" value="F:ATPase-coupled lipid transmembrane transporter activity"/>
    <property type="evidence" value="ECO:0007669"/>
    <property type="project" value="TreeGrafter"/>
</dbReference>
<dbReference type="PANTHER" id="PTHR24221:SF654">
    <property type="entry name" value="ATP-BINDING CASSETTE SUB-FAMILY B MEMBER 6"/>
    <property type="match status" value="1"/>
</dbReference>
<feature type="transmembrane region" description="Helical" evidence="5">
    <location>
        <begin position="149"/>
        <end position="179"/>
    </location>
</feature>
<comment type="subcellular location">
    <subcellularLocation>
        <location evidence="1">Cell membrane</location>
        <topology evidence="1">Multi-pass membrane protein</topology>
    </subcellularLocation>
</comment>
<dbReference type="PROSITE" id="PS50929">
    <property type="entry name" value="ABC_TM1F"/>
    <property type="match status" value="1"/>
</dbReference>
<dbReference type="EMBL" id="JARXYA010000012">
    <property type="protein sequence ID" value="MDH6504718.1"/>
    <property type="molecule type" value="Genomic_DNA"/>
</dbReference>
<dbReference type="GO" id="GO:0005524">
    <property type="term" value="F:ATP binding"/>
    <property type="evidence" value="ECO:0007669"/>
    <property type="project" value="InterPro"/>
</dbReference>
<accession>A0AA43M9M8</accession>
<gene>
    <name evidence="7" type="ORF">M2127_002047</name>
</gene>
<feature type="transmembrane region" description="Helical" evidence="5">
    <location>
        <begin position="20"/>
        <end position="44"/>
    </location>
</feature>
<dbReference type="AlphaFoldDB" id="A0AA43M9M8"/>
<evidence type="ECO:0000256" key="2">
    <source>
        <dbReference type="ARBA" id="ARBA00022692"/>
    </source>
</evidence>
<keyword evidence="2 5" id="KW-0812">Transmembrane</keyword>
<keyword evidence="4 5" id="KW-0472">Membrane</keyword>
<protein>
    <submittedName>
        <fullName evidence="7">ABC-type multidrug transport system fused ATPase/permease subunit</fullName>
    </submittedName>
</protein>
<evidence type="ECO:0000256" key="3">
    <source>
        <dbReference type="ARBA" id="ARBA00022989"/>
    </source>
</evidence>
<dbReference type="PANTHER" id="PTHR24221">
    <property type="entry name" value="ATP-BINDING CASSETTE SUB-FAMILY B"/>
    <property type="match status" value="1"/>
</dbReference>
<evidence type="ECO:0000259" key="6">
    <source>
        <dbReference type="PROSITE" id="PS50929"/>
    </source>
</evidence>
<evidence type="ECO:0000313" key="7">
    <source>
        <dbReference type="EMBL" id="MDH6504718.1"/>
    </source>
</evidence>
<organism evidence="7 8">
    <name type="scientific">Polynucleobacter sphagniphilus</name>
    <dbReference type="NCBI Taxonomy" id="1743169"/>
    <lineage>
        <taxon>Bacteria</taxon>
        <taxon>Pseudomonadati</taxon>
        <taxon>Pseudomonadota</taxon>
        <taxon>Betaproteobacteria</taxon>
        <taxon>Burkholderiales</taxon>
        <taxon>Burkholderiaceae</taxon>
        <taxon>Polynucleobacter</taxon>
    </lineage>
</organism>
<dbReference type="GO" id="GO:0140359">
    <property type="term" value="F:ABC-type transporter activity"/>
    <property type="evidence" value="ECO:0007669"/>
    <property type="project" value="InterPro"/>
</dbReference>